<dbReference type="EMBL" id="BEGY01000050">
    <property type="protein sequence ID" value="GAX80249.1"/>
    <property type="molecule type" value="Genomic_DNA"/>
</dbReference>
<keyword evidence="1" id="KW-0732">Signal</keyword>
<gene>
    <name evidence="2" type="ORF">CEUSTIGMA_g7687.t1</name>
</gene>
<feature type="chain" id="PRO_5013281594" description="DOMON domain-containing protein" evidence="1">
    <location>
        <begin position="20"/>
        <end position="94"/>
    </location>
</feature>
<protein>
    <recommendedName>
        <fullName evidence="4">DOMON domain-containing protein</fullName>
    </recommendedName>
</protein>
<dbReference type="OrthoDB" id="2013249at2759"/>
<proteinExistence type="predicted"/>
<evidence type="ECO:0000313" key="3">
    <source>
        <dbReference type="Proteomes" id="UP000232323"/>
    </source>
</evidence>
<evidence type="ECO:0000313" key="2">
    <source>
        <dbReference type="EMBL" id="GAX80249.1"/>
    </source>
</evidence>
<accession>A0A250XBH8</accession>
<feature type="signal peptide" evidence="1">
    <location>
        <begin position="1"/>
        <end position="19"/>
    </location>
</feature>
<organism evidence="2 3">
    <name type="scientific">Chlamydomonas eustigma</name>
    <dbReference type="NCBI Taxonomy" id="1157962"/>
    <lineage>
        <taxon>Eukaryota</taxon>
        <taxon>Viridiplantae</taxon>
        <taxon>Chlorophyta</taxon>
        <taxon>core chlorophytes</taxon>
        <taxon>Chlorophyceae</taxon>
        <taxon>CS clade</taxon>
        <taxon>Chlamydomonadales</taxon>
        <taxon>Chlamydomonadaceae</taxon>
        <taxon>Chlamydomonas</taxon>
    </lineage>
</organism>
<comment type="caution">
    <text evidence="2">The sequence shown here is derived from an EMBL/GenBank/DDBJ whole genome shotgun (WGS) entry which is preliminary data.</text>
</comment>
<keyword evidence="3" id="KW-1185">Reference proteome</keyword>
<reference evidence="2 3" key="1">
    <citation type="submission" date="2017-08" db="EMBL/GenBank/DDBJ databases">
        <title>Acidophilic green algal genome provides insights into adaptation to an acidic environment.</title>
        <authorList>
            <person name="Hirooka S."/>
            <person name="Hirose Y."/>
            <person name="Kanesaki Y."/>
            <person name="Higuchi S."/>
            <person name="Fujiwara T."/>
            <person name="Onuma R."/>
            <person name="Era A."/>
            <person name="Ohbayashi R."/>
            <person name="Uzuka A."/>
            <person name="Nozaki H."/>
            <person name="Yoshikawa H."/>
            <person name="Miyagishima S.Y."/>
        </authorList>
    </citation>
    <scope>NUCLEOTIDE SEQUENCE [LARGE SCALE GENOMIC DNA]</scope>
    <source>
        <strain evidence="2 3">NIES-2499</strain>
    </source>
</reference>
<dbReference type="Proteomes" id="UP000232323">
    <property type="component" value="Unassembled WGS sequence"/>
</dbReference>
<name>A0A250XBH8_9CHLO</name>
<evidence type="ECO:0008006" key="4">
    <source>
        <dbReference type="Google" id="ProtNLM"/>
    </source>
</evidence>
<dbReference type="AlphaFoldDB" id="A0A250XBH8"/>
<evidence type="ECO:0000256" key="1">
    <source>
        <dbReference type="SAM" id="SignalP"/>
    </source>
</evidence>
<sequence>MKLPLLLTILLSWGSNVLAQSLAQCWPAGISQTTYPFCRLLDPYYALHWSINQQQITFAVYVSGVYKSIALGLTNGGVTGADIWVARSDDAQPW</sequence>